<sequence length="123" mass="13717">MVSVEEYLNTAYDPDLEFVDGVLVERNVGGWLHSLVQSNVLFALRRKYPHLKVVAELRSSVTGTRFHLPDVCVLLTFRTSGLSIRACQLLCTYRPTTLVEGEGDTIRSADGSVELTRGEIFAE</sequence>
<organism evidence="1">
    <name type="scientific">Solibacter usitatus (strain Ellin6076)</name>
    <dbReference type="NCBI Taxonomy" id="234267"/>
    <lineage>
        <taxon>Bacteria</taxon>
        <taxon>Pseudomonadati</taxon>
        <taxon>Acidobacteriota</taxon>
        <taxon>Terriglobia</taxon>
        <taxon>Bryobacterales</taxon>
        <taxon>Solibacteraceae</taxon>
        <taxon>Candidatus Solibacter</taxon>
    </lineage>
</organism>
<dbReference type="InParanoid" id="Q01QH3"/>
<dbReference type="STRING" id="234267.Acid_7186"/>
<dbReference type="SUPFAM" id="SSF52980">
    <property type="entry name" value="Restriction endonuclease-like"/>
    <property type="match status" value="1"/>
</dbReference>
<name>Q01QH3_SOLUE</name>
<dbReference type="eggNOG" id="COG4636">
    <property type="taxonomic scope" value="Bacteria"/>
</dbReference>
<dbReference type="AlphaFoldDB" id="Q01QH3"/>
<dbReference type="EMBL" id="CP000473">
    <property type="protein sequence ID" value="ABJ88097.1"/>
    <property type="molecule type" value="Genomic_DNA"/>
</dbReference>
<gene>
    <name evidence="1" type="ordered locus">Acid_7186</name>
</gene>
<dbReference type="KEGG" id="sus:Acid_7186"/>
<dbReference type="OrthoDB" id="119052at2"/>
<dbReference type="Gene3D" id="3.90.1570.10">
    <property type="entry name" value="tt1808, chain A"/>
    <property type="match status" value="1"/>
</dbReference>
<dbReference type="InterPro" id="IPR012296">
    <property type="entry name" value="Nuclease_put_TT1808"/>
</dbReference>
<accession>Q01QH3</accession>
<proteinExistence type="predicted"/>
<protein>
    <submittedName>
        <fullName evidence="1">Uncharacterized protein</fullName>
    </submittedName>
</protein>
<reference evidence="1" key="1">
    <citation type="submission" date="2006-10" db="EMBL/GenBank/DDBJ databases">
        <title>Complete sequence of Solibacter usitatus Ellin6076.</title>
        <authorList>
            <consortium name="US DOE Joint Genome Institute"/>
            <person name="Copeland A."/>
            <person name="Lucas S."/>
            <person name="Lapidus A."/>
            <person name="Barry K."/>
            <person name="Detter J.C."/>
            <person name="Glavina del Rio T."/>
            <person name="Hammon N."/>
            <person name="Israni S."/>
            <person name="Dalin E."/>
            <person name="Tice H."/>
            <person name="Pitluck S."/>
            <person name="Thompson L.S."/>
            <person name="Brettin T."/>
            <person name="Bruce D."/>
            <person name="Han C."/>
            <person name="Tapia R."/>
            <person name="Gilna P."/>
            <person name="Schmutz J."/>
            <person name="Larimer F."/>
            <person name="Land M."/>
            <person name="Hauser L."/>
            <person name="Kyrpides N."/>
            <person name="Mikhailova N."/>
            <person name="Janssen P.H."/>
            <person name="Kuske C.R."/>
            <person name="Richardson P."/>
        </authorList>
    </citation>
    <scope>NUCLEOTIDE SEQUENCE</scope>
    <source>
        <strain evidence="1">Ellin6076</strain>
    </source>
</reference>
<dbReference type="InterPro" id="IPR011335">
    <property type="entry name" value="Restrct_endonuc-II-like"/>
</dbReference>
<evidence type="ECO:0000313" key="1">
    <source>
        <dbReference type="EMBL" id="ABJ88097.1"/>
    </source>
</evidence>
<dbReference type="HOGENOM" id="CLU_2013760_0_0_0"/>